<evidence type="ECO:0000256" key="11">
    <source>
        <dbReference type="ARBA" id="ARBA00022985"/>
    </source>
</evidence>
<comment type="similarity">
    <text evidence="3 15">Belongs to the protein kinase superfamily. KdkA/RfaP family.</text>
</comment>
<evidence type="ECO:0000256" key="7">
    <source>
        <dbReference type="ARBA" id="ARBA00022679"/>
    </source>
</evidence>
<comment type="function">
    <text evidence="15">Catalyzes the ATP-dependent phosphorylation of the 3-deoxy-D-manno-octulosonic acid (Kdo) residue in Kdo-lipid IV(A) at the 4-OH position.</text>
</comment>
<keyword evidence="7 15" id="KW-0808">Transferase</keyword>
<accession>A0ABP3GDY4</accession>
<sequence>MSSVKQGHQGPHSWLVDADVIPDLSPQHFDIGFWQSAGLVTGHSRGRGTTYFIRHNNVPLVFRHYHRGGLVGKLLSDQYLYTGLDSCRSFQEFRLLSWMYATGLPVPRPVAAHVQRSGLIYRADLLLEQIERARDLHQLLCVAALAKDLWQKVGRTIAQMHLAQVYHHDLNIHNLILDGQRKIWLIDFDRCQRRLGRHWQPNNLARLKRSLEKEAARMHQYHYQPEDFNYLLDGYHQQLNENKHDDATN</sequence>
<keyword evidence="9 15" id="KW-0418">Kinase</keyword>
<evidence type="ECO:0000256" key="15">
    <source>
        <dbReference type="HAMAP-Rule" id="MF_00521"/>
    </source>
</evidence>
<keyword evidence="10 15" id="KW-0067">ATP-binding</keyword>
<feature type="active site" evidence="15">
    <location>
        <position position="169"/>
    </location>
</feature>
<evidence type="ECO:0000313" key="16">
    <source>
        <dbReference type="EMBL" id="GAA0343131.1"/>
    </source>
</evidence>
<evidence type="ECO:0000256" key="4">
    <source>
        <dbReference type="ARBA" id="ARBA00011988"/>
    </source>
</evidence>
<evidence type="ECO:0000256" key="2">
    <source>
        <dbReference type="ARBA" id="ARBA00004713"/>
    </source>
</evidence>
<evidence type="ECO:0000256" key="1">
    <source>
        <dbReference type="ARBA" id="ARBA00004515"/>
    </source>
</evidence>
<dbReference type="EC" id="2.7.1.166" evidence="4 15"/>
<keyword evidence="17" id="KW-1185">Reference proteome</keyword>
<keyword evidence="6 15" id="KW-0997">Cell inner membrane</keyword>
<evidence type="ECO:0000256" key="13">
    <source>
        <dbReference type="ARBA" id="ARBA00029511"/>
    </source>
</evidence>
<dbReference type="HAMAP" id="MF_00521">
    <property type="entry name" value="KDO_kinase"/>
    <property type="match status" value="1"/>
</dbReference>
<dbReference type="InterPro" id="IPR011009">
    <property type="entry name" value="Kinase-like_dom_sf"/>
</dbReference>
<dbReference type="Gene3D" id="1.10.510.10">
    <property type="entry name" value="Transferase(Phosphotransferase) domain 1"/>
    <property type="match status" value="1"/>
</dbReference>
<keyword evidence="11 15" id="KW-0448">Lipopolysaccharide biosynthesis</keyword>
<gene>
    <name evidence="15" type="primary">kdkA</name>
    <name evidence="16" type="ORF">GCM10009092_04670</name>
</gene>
<evidence type="ECO:0000256" key="12">
    <source>
        <dbReference type="ARBA" id="ARBA00023136"/>
    </source>
</evidence>
<evidence type="ECO:0000256" key="10">
    <source>
        <dbReference type="ARBA" id="ARBA00022840"/>
    </source>
</evidence>
<organism evidence="16 17">
    <name type="scientific">Bowmanella denitrificans</name>
    <dbReference type="NCBI Taxonomy" id="366582"/>
    <lineage>
        <taxon>Bacteria</taxon>
        <taxon>Pseudomonadati</taxon>
        <taxon>Pseudomonadota</taxon>
        <taxon>Gammaproteobacteria</taxon>
        <taxon>Alteromonadales</taxon>
        <taxon>Alteromonadaceae</taxon>
        <taxon>Bowmanella</taxon>
    </lineage>
</organism>
<keyword evidence="12 15" id="KW-0472">Membrane</keyword>
<dbReference type="NCBIfam" id="NF002475">
    <property type="entry name" value="PRK01723.1"/>
    <property type="match status" value="1"/>
</dbReference>
<comment type="pathway">
    <text evidence="2 15">Bacterial outer membrane biogenesis; LPS core biosynthesis.</text>
</comment>
<evidence type="ECO:0000256" key="5">
    <source>
        <dbReference type="ARBA" id="ARBA00022475"/>
    </source>
</evidence>
<comment type="caution">
    <text evidence="16">The sequence shown here is derived from an EMBL/GenBank/DDBJ whole genome shotgun (WGS) entry which is preliminary data.</text>
</comment>
<evidence type="ECO:0000256" key="14">
    <source>
        <dbReference type="ARBA" id="ARBA00034417"/>
    </source>
</evidence>
<evidence type="ECO:0000256" key="9">
    <source>
        <dbReference type="ARBA" id="ARBA00022777"/>
    </source>
</evidence>
<reference evidence="17" key="1">
    <citation type="journal article" date="2019" name="Int. J. Syst. Evol. Microbiol.">
        <title>The Global Catalogue of Microorganisms (GCM) 10K type strain sequencing project: providing services to taxonomists for standard genome sequencing and annotation.</title>
        <authorList>
            <consortium name="The Broad Institute Genomics Platform"/>
            <consortium name="The Broad Institute Genome Sequencing Center for Infectious Disease"/>
            <person name="Wu L."/>
            <person name="Ma J."/>
        </authorList>
    </citation>
    <scope>NUCLEOTIDE SEQUENCE [LARGE SCALE GENOMIC DNA]</scope>
    <source>
        <strain evidence="17">JCM 13378</strain>
    </source>
</reference>
<dbReference type="InterPro" id="IPR022826">
    <property type="entry name" value="KDO_kinase"/>
</dbReference>
<dbReference type="RefSeq" id="WP_343841298.1">
    <property type="nucleotide sequence ID" value="NZ_BAAAEI010000003.1"/>
</dbReference>
<dbReference type="Pfam" id="PF06293">
    <property type="entry name" value="Kdo"/>
    <property type="match status" value="1"/>
</dbReference>
<evidence type="ECO:0000256" key="6">
    <source>
        <dbReference type="ARBA" id="ARBA00022519"/>
    </source>
</evidence>
<comment type="catalytic activity">
    <reaction evidence="14 15">
        <text>an alpha-Kdo-(2-&gt;6)-lipid IVA + ATP = a 4-O-phospho-alpha-Kdo-(2-&gt;6)-lipid IVA + ADP + H(+)</text>
        <dbReference type="Rhea" id="RHEA:74271"/>
        <dbReference type="ChEBI" id="CHEBI:15378"/>
        <dbReference type="ChEBI" id="CHEBI:30616"/>
        <dbReference type="ChEBI" id="CHEBI:176428"/>
        <dbReference type="ChEBI" id="CHEBI:193140"/>
        <dbReference type="ChEBI" id="CHEBI:456216"/>
        <dbReference type="EC" id="2.7.1.166"/>
    </reaction>
</comment>
<evidence type="ECO:0000256" key="8">
    <source>
        <dbReference type="ARBA" id="ARBA00022741"/>
    </source>
</evidence>
<dbReference type="GO" id="GO:0016301">
    <property type="term" value="F:kinase activity"/>
    <property type="evidence" value="ECO:0007669"/>
    <property type="project" value="UniProtKB-KW"/>
</dbReference>
<name>A0ABP3GDY4_9ALTE</name>
<dbReference type="Proteomes" id="UP001501757">
    <property type="component" value="Unassembled WGS sequence"/>
</dbReference>
<dbReference type="SUPFAM" id="SSF56112">
    <property type="entry name" value="Protein kinase-like (PK-like)"/>
    <property type="match status" value="1"/>
</dbReference>
<evidence type="ECO:0000313" key="17">
    <source>
        <dbReference type="Proteomes" id="UP001501757"/>
    </source>
</evidence>
<keyword evidence="5 15" id="KW-1003">Cell membrane</keyword>
<proteinExistence type="inferred from homology"/>
<evidence type="ECO:0000256" key="3">
    <source>
        <dbReference type="ARBA" id="ARBA00010327"/>
    </source>
</evidence>
<protein>
    <recommendedName>
        <fullName evidence="13 15">3-deoxy-D-manno-octulosonic acid kinase</fullName>
        <shortName evidence="15">Kdo kinase</shortName>
        <ecNumber evidence="4 15">2.7.1.166</ecNumber>
    </recommendedName>
</protein>
<comment type="subcellular location">
    <subcellularLocation>
        <location evidence="1 15">Cell inner membrane</location>
        <topology evidence="1 15">Peripheral membrane protein</topology>
        <orientation evidence="1 15">Cytoplasmic side</orientation>
    </subcellularLocation>
</comment>
<keyword evidence="8 15" id="KW-0547">Nucleotide-binding</keyword>
<dbReference type="EMBL" id="BAAAEI010000003">
    <property type="protein sequence ID" value="GAA0343131.1"/>
    <property type="molecule type" value="Genomic_DNA"/>
</dbReference>